<proteinExistence type="predicted"/>
<reference evidence="1" key="1">
    <citation type="submission" date="2019-08" db="EMBL/GenBank/DDBJ databases">
        <authorList>
            <person name="Kucharzyk K."/>
            <person name="Murdoch R.W."/>
            <person name="Higgins S."/>
            <person name="Loffler F."/>
        </authorList>
    </citation>
    <scope>NUCLEOTIDE SEQUENCE</scope>
</reference>
<dbReference type="EMBL" id="VSSQ01138727">
    <property type="protein sequence ID" value="MPN61722.1"/>
    <property type="molecule type" value="Genomic_DNA"/>
</dbReference>
<protein>
    <submittedName>
        <fullName evidence="1">Uncharacterized protein</fullName>
    </submittedName>
</protein>
<organism evidence="1">
    <name type="scientific">bioreactor metagenome</name>
    <dbReference type="NCBI Taxonomy" id="1076179"/>
    <lineage>
        <taxon>unclassified sequences</taxon>
        <taxon>metagenomes</taxon>
        <taxon>ecological metagenomes</taxon>
    </lineage>
</organism>
<comment type="caution">
    <text evidence="1">The sequence shown here is derived from an EMBL/GenBank/DDBJ whole genome shotgun (WGS) entry which is preliminary data.</text>
</comment>
<gene>
    <name evidence="1" type="ORF">SDC9_209464</name>
</gene>
<accession>A0A645JEX1</accession>
<evidence type="ECO:0000313" key="1">
    <source>
        <dbReference type="EMBL" id="MPN61722.1"/>
    </source>
</evidence>
<name>A0A645JEX1_9ZZZZ</name>
<dbReference type="AlphaFoldDB" id="A0A645JEX1"/>
<sequence>MIHKSAFTQYSRHFRFPAFVKIGSRQRTRTVAFVSGRFNQEVICQLLQRFCSRVYAGINIDHNAAAAARVMVNRYIDIRIKSICLIGPSLKGNIRFTGRIVAADNLVTGIRLKPFNNLRNHTIV</sequence>